<dbReference type="SMART" id="SM00240">
    <property type="entry name" value="FHA"/>
    <property type="match status" value="2"/>
</dbReference>
<feature type="domain" description="FHA" evidence="1">
    <location>
        <begin position="179"/>
        <end position="230"/>
    </location>
</feature>
<organism evidence="2 3">
    <name type="scientific">Limnoglobus roseus</name>
    <dbReference type="NCBI Taxonomy" id="2598579"/>
    <lineage>
        <taxon>Bacteria</taxon>
        <taxon>Pseudomonadati</taxon>
        <taxon>Planctomycetota</taxon>
        <taxon>Planctomycetia</taxon>
        <taxon>Gemmatales</taxon>
        <taxon>Gemmataceae</taxon>
        <taxon>Limnoglobus</taxon>
    </lineage>
</organism>
<reference evidence="3" key="1">
    <citation type="submission" date="2019-08" db="EMBL/GenBank/DDBJ databases">
        <title>Limnoglobus roseus gen. nov., sp. nov., a novel freshwater planctomycete with a giant genome from the family Gemmataceae.</title>
        <authorList>
            <person name="Kulichevskaya I.S."/>
            <person name="Naumoff D.G."/>
            <person name="Miroshnikov K."/>
            <person name="Ivanova A."/>
            <person name="Philippov D.A."/>
            <person name="Hakobyan A."/>
            <person name="Rijpstra I.C."/>
            <person name="Sinninghe Damste J.S."/>
            <person name="Liesack W."/>
            <person name="Dedysh S.N."/>
        </authorList>
    </citation>
    <scope>NUCLEOTIDE SEQUENCE [LARGE SCALE GENOMIC DNA]</scope>
    <source>
        <strain evidence="3">PX52</strain>
    </source>
</reference>
<dbReference type="InterPro" id="IPR000253">
    <property type="entry name" value="FHA_dom"/>
</dbReference>
<dbReference type="RefSeq" id="WP_149114362.1">
    <property type="nucleotide sequence ID" value="NZ_CP042425.1"/>
</dbReference>
<dbReference type="AlphaFoldDB" id="A0A5C1ALC3"/>
<name>A0A5C1ALC3_9BACT</name>
<dbReference type="EMBL" id="CP042425">
    <property type="protein sequence ID" value="QEL20031.1"/>
    <property type="molecule type" value="Genomic_DNA"/>
</dbReference>
<accession>A0A5C1ALC3</accession>
<gene>
    <name evidence="2" type="ORF">PX52LOC_07117</name>
</gene>
<keyword evidence="3" id="KW-1185">Reference proteome</keyword>
<dbReference type="CDD" id="cd00060">
    <property type="entry name" value="FHA"/>
    <property type="match status" value="2"/>
</dbReference>
<dbReference type="SUPFAM" id="SSF49879">
    <property type="entry name" value="SMAD/FHA domain"/>
    <property type="match status" value="2"/>
</dbReference>
<protein>
    <submittedName>
        <fullName evidence="2">FHA domain-containing protein</fullName>
    </submittedName>
</protein>
<dbReference type="InterPro" id="IPR008984">
    <property type="entry name" value="SMAD_FHA_dom_sf"/>
</dbReference>
<evidence type="ECO:0000259" key="1">
    <source>
        <dbReference type="PROSITE" id="PS50006"/>
    </source>
</evidence>
<feature type="domain" description="FHA" evidence="1">
    <location>
        <begin position="54"/>
        <end position="107"/>
    </location>
</feature>
<evidence type="ECO:0000313" key="2">
    <source>
        <dbReference type="EMBL" id="QEL20031.1"/>
    </source>
</evidence>
<dbReference type="Proteomes" id="UP000324974">
    <property type="component" value="Chromosome"/>
</dbReference>
<dbReference type="Gene3D" id="2.60.200.20">
    <property type="match status" value="2"/>
</dbReference>
<proteinExistence type="predicted"/>
<dbReference type="KEGG" id="lrs:PX52LOC_07117"/>
<dbReference type="OrthoDB" id="273653at2"/>
<sequence length="254" mass="29448">MNANDLFHRDNDPVGKTTGVRTFQPTVRPPVAVLTVCDDGKESGEMVRIRSERFIIGRSEGHLILDHDDLISGRHLEITRQFLGRDYRWIITDLNSTNGMFVRIRRGPLDSGSEFLIGNGRYRFESAMDETEPEEFVPYESRGPKTRYQGQEFHTRYPALVELVGGQPQMKLQLIYPEYWIGTHPECVIARPDDPFADPKHARLFRDDDARWWFENNNSVNGIWLRQVQWEVRGQCKFQIGEQRFKLDVPAAPG</sequence>
<dbReference type="PROSITE" id="PS50006">
    <property type="entry name" value="FHA_DOMAIN"/>
    <property type="match status" value="2"/>
</dbReference>
<evidence type="ECO:0000313" key="3">
    <source>
        <dbReference type="Proteomes" id="UP000324974"/>
    </source>
</evidence>
<dbReference type="Pfam" id="PF00498">
    <property type="entry name" value="FHA"/>
    <property type="match status" value="2"/>
</dbReference>